<protein>
    <submittedName>
        <fullName evidence="2">Uncharacterized protein</fullName>
    </submittedName>
</protein>
<evidence type="ECO:0000313" key="2">
    <source>
        <dbReference type="EMBL" id="CZR52935.1"/>
    </source>
</evidence>
<dbReference type="EMBL" id="FJOG01000003">
    <property type="protein sequence ID" value="CZR52935.1"/>
    <property type="molecule type" value="Genomic_DNA"/>
</dbReference>
<name>A0A1L7WJI1_9HELO</name>
<proteinExistence type="predicted"/>
<dbReference type="Proteomes" id="UP000184330">
    <property type="component" value="Unassembled WGS sequence"/>
</dbReference>
<dbReference type="AlphaFoldDB" id="A0A1L7WJI1"/>
<evidence type="ECO:0000313" key="3">
    <source>
        <dbReference type="Proteomes" id="UP000184330"/>
    </source>
</evidence>
<dbReference type="OrthoDB" id="3559338at2759"/>
<evidence type="ECO:0000256" key="1">
    <source>
        <dbReference type="SAM" id="MobiDB-lite"/>
    </source>
</evidence>
<feature type="region of interest" description="Disordered" evidence="1">
    <location>
        <begin position="255"/>
        <end position="309"/>
    </location>
</feature>
<feature type="compositionally biased region" description="Polar residues" evidence="1">
    <location>
        <begin position="255"/>
        <end position="306"/>
    </location>
</feature>
<feature type="region of interest" description="Disordered" evidence="1">
    <location>
        <begin position="174"/>
        <end position="204"/>
    </location>
</feature>
<feature type="region of interest" description="Disordered" evidence="1">
    <location>
        <begin position="58"/>
        <end position="142"/>
    </location>
</feature>
<organism evidence="2 3">
    <name type="scientific">Phialocephala subalpina</name>
    <dbReference type="NCBI Taxonomy" id="576137"/>
    <lineage>
        <taxon>Eukaryota</taxon>
        <taxon>Fungi</taxon>
        <taxon>Dikarya</taxon>
        <taxon>Ascomycota</taxon>
        <taxon>Pezizomycotina</taxon>
        <taxon>Leotiomycetes</taxon>
        <taxon>Helotiales</taxon>
        <taxon>Mollisiaceae</taxon>
        <taxon>Phialocephala</taxon>
        <taxon>Phialocephala fortinii species complex</taxon>
    </lineage>
</organism>
<gene>
    <name evidence="2" type="ORF">PAC_02813</name>
</gene>
<reference evidence="2 3" key="1">
    <citation type="submission" date="2016-03" db="EMBL/GenBank/DDBJ databases">
        <authorList>
            <person name="Ploux O."/>
        </authorList>
    </citation>
    <scope>NUCLEOTIDE SEQUENCE [LARGE SCALE GENOMIC DNA]</scope>
    <source>
        <strain evidence="2 3">UAMH 11012</strain>
    </source>
</reference>
<keyword evidence="3" id="KW-1185">Reference proteome</keyword>
<accession>A0A1L7WJI1</accession>
<sequence length="480" mass="53015">MADSKCVFLGCWVSLDEQDRLCEVSLDRSAVEEVSGPSDQQIDSIFQAFEIRREGDASSNPILILDDPSVAITPDVNTPPQTPPERPEERPRPESYAGMAARSSSRRKKVSPPDSSQKKTESLSLSDDPDHSTSWSTPGLEEIPSPLESAILEEHSPQPNNDMALVDSHLPVESSASAVEENPQHVSPAPETFPTEKKADPAVSTNELVTTPETAMGSASSIILNSSPEADAQPECLDQTCPLVACTHLVSTVEPTDSTLSPSASGHTLEVSQETSLDTPDHTTSTHRPASPDSTIRSPSITSQTKYRPVSKETQELYLDADAIPTLSGILQKWVKYHEKTADFQDGDCLVTKVFKGIGAIMKPPADLTAHFDLEVRNRVKQKLKKEQAGLESHQASNLWQETFRYNYVVKLAEANIRTYHRENPGSTADASQAEAEAVRELVDVVSKGRSEENYRKHYRFWKFLHDVQITRWRTLKLAY</sequence>